<proteinExistence type="predicted"/>
<protein>
    <recommendedName>
        <fullName evidence="3">DUF3553 domain-containing protein</fullName>
    </recommendedName>
</protein>
<evidence type="ECO:0000313" key="1">
    <source>
        <dbReference type="EMBL" id="GEK93443.1"/>
    </source>
</evidence>
<keyword evidence="2" id="KW-1185">Reference proteome</keyword>
<evidence type="ECO:0008006" key="3">
    <source>
        <dbReference type="Google" id="ProtNLM"/>
    </source>
</evidence>
<reference evidence="1 2" key="1">
    <citation type="submission" date="2019-07" db="EMBL/GenBank/DDBJ databases">
        <title>Whole genome shotgun sequence of Gluconobacter wancherniae NBRC 103581.</title>
        <authorList>
            <person name="Hosoyama A."/>
            <person name="Uohara A."/>
            <person name="Ohji S."/>
            <person name="Ichikawa N."/>
        </authorList>
    </citation>
    <scope>NUCLEOTIDE SEQUENCE [LARGE SCALE GENOMIC DNA]</scope>
    <source>
        <strain evidence="1 2">NBRC 103581</strain>
    </source>
</reference>
<sequence length="73" mass="8075">MQDTEHSSWADTGMRGSFCSFLEPGQFVVHPVHPEWGTGQVQSAIGVRVTVNFEHQGKVMIDASRVELQIFSG</sequence>
<name>A0A511B1F3_9PROT</name>
<evidence type="ECO:0000313" key="2">
    <source>
        <dbReference type="Proteomes" id="UP000321230"/>
    </source>
</evidence>
<dbReference type="AlphaFoldDB" id="A0A511B1F3"/>
<dbReference type="Pfam" id="PF12073">
    <property type="entry name" value="DUF3553"/>
    <property type="match status" value="1"/>
</dbReference>
<dbReference type="Proteomes" id="UP000321230">
    <property type="component" value="Unassembled WGS sequence"/>
</dbReference>
<accession>A0A511B1F3</accession>
<dbReference type="EMBL" id="BJUZ01000001">
    <property type="protein sequence ID" value="GEK93443.1"/>
    <property type="molecule type" value="Genomic_DNA"/>
</dbReference>
<gene>
    <name evidence="1" type="ORF">GWA01_12130</name>
</gene>
<organism evidence="1 2">
    <name type="scientific">Gluconobacter wancherniae NBRC 103581</name>
    <dbReference type="NCBI Taxonomy" id="656744"/>
    <lineage>
        <taxon>Bacteria</taxon>
        <taxon>Pseudomonadati</taxon>
        <taxon>Pseudomonadota</taxon>
        <taxon>Alphaproteobacteria</taxon>
        <taxon>Acetobacterales</taxon>
        <taxon>Acetobacteraceae</taxon>
        <taxon>Gluconobacter</taxon>
    </lineage>
</organism>
<dbReference type="InterPro" id="IPR021938">
    <property type="entry name" value="DUF3553"/>
</dbReference>
<comment type="caution">
    <text evidence="1">The sequence shown here is derived from an EMBL/GenBank/DDBJ whole genome shotgun (WGS) entry which is preliminary data.</text>
</comment>